<dbReference type="EMBL" id="JAUDUY010000002">
    <property type="protein sequence ID" value="MDM9630791.1"/>
    <property type="molecule type" value="Genomic_DNA"/>
</dbReference>
<dbReference type="InterPro" id="IPR001173">
    <property type="entry name" value="Glyco_trans_2-like"/>
</dbReference>
<sequence length="265" mass="31185">MQPKAKNKLTALIITYNEKGYIERCIDSVRFADEIIVVDSYSTDGTYEVLLQDPDVSVVQHAFDNFTKQKTRALEKASHDWILFLDADEVVTPELQVELLNTIDSGTPHSAFWCYRSFMFQQEPLNFSGWQTDKNYRLFRKSEAQFSDKKLVHETLVFSGSSGILKNNLIHYCYKNYEDYKGKMLHYGRLKAKEDFYREKRFNYLLMGAKTLWKFVHHYFFRLGFLDGKKGITICYLNALGVWKRYSTLKELEVSNRLTTYLVMP</sequence>
<evidence type="ECO:0000256" key="1">
    <source>
        <dbReference type="ARBA" id="ARBA00038494"/>
    </source>
</evidence>
<evidence type="ECO:0000313" key="4">
    <source>
        <dbReference type="Proteomes" id="UP001174839"/>
    </source>
</evidence>
<comment type="caution">
    <text evidence="3">The sequence shown here is derived from an EMBL/GenBank/DDBJ whole genome shotgun (WGS) entry which is preliminary data.</text>
</comment>
<keyword evidence="3" id="KW-0808">Transferase</keyword>
<dbReference type="EC" id="2.4.-.-" evidence="3"/>
<dbReference type="Pfam" id="PF00535">
    <property type="entry name" value="Glycos_transf_2"/>
    <property type="match status" value="1"/>
</dbReference>
<feature type="domain" description="Glycosyltransferase 2-like" evidence="2">
    <location>
        <begin position="11"/>
        <end position="119"/>
    </location>
</feature>
<dbReference type="InterPro" id="IPR029044">
    <property type="entry name" value="Nucleotide-diphossugar_trans"/>
</dbReference>
<dbReference type="PANTHER" id="PTHR43630">
    <property type="entry name" value="POLY-BETA-1,6-N-ACETYL-D-GLUCOSAMINE SYNTHASE"/>
    <property type="match status" value="1"/>
</dbReference>
<reference evidence="3" key="1">
    <citation type="submission" date="2023-06" db="EMBL/GenBank/DDBJ databases">
        <title>Robiginitalea aurantiacus sp. nov. and Algoriphagus sediminis sp. nov., isolated from coastal sediment.</title>
        <authorList>
            <person name="Zhou Z.Y."/>
            <person name="An J."/>
            <person name="Jia Y.W."/>
            <person name="Du Z.J."/>
        </authorList>
    </citation>
    <scope>NUCLEOTIDE SEQUENCE</scope>
    <source>
        <strain evidence="3">M39</strain>
    </source>
</reference>
<dbReference type="Gene3D" id="3.90.550.10">
    <property type="entry name" value="Spore Coat Polysaccharide Biosynthesis Protein SpsA, Chain A"/>
    <property type="match status" value="1"/>
</dbReference>
<protein>
    <submittedName>
        <fullName evidence="3">Glycosyltransferase family 2 protein</fullName>
        <ecNumber evidence="3">2.4.-.-</ecNumber>
    </submittedName>
</protein>
<dbReference type="RefSeq" id="WP_289724156.1">
    <property type="nucleotide sequence ID" value="NZ_JAUDUY010000002.1"/>
</dbReference>
<organism evidence="3 4">
    <name type="scientific">Robiginitalea aurantiaca</name>
    <dbReference type="NCBI Taxonomy" id="3056915"/>
    <lineage>
        <taxon>Bacteria</taxon>
        <taxon>Pseudomonadati</taxon>
        <taxon>Bacteroidota</taxon>
        <taxon>Flavobacteriia</taxon>
        <taxon>Flavobacteriales</taxon>
        <taxon>Flavobacteriaceae</taxon>
        <taxon>Robiginitalea</taxon>
    </lineage>
</organism>
<dbReference type="Proteomes" id="UP001174839">
    <property type="component" value="Unassembled WGS sequence"/>
</dbReference>
<proteinExistence type="inferred from homology"/>
<evidence type="ECO:0000313" key="3">
    <source>
        <dbReference type="EMBL" id="MDM9630791.1"/>
    </source>
</evidence>
<dbReference type="PANTHER" id="PTHR43630:SF2">
    <property type="entry name" value="GLYCOSYLTRANSFERASE"/>
    <property type="match status" value="1"/>
</dbReference>
<dbReference type="SUPFAM" id="SSF53448">
    <property type="entry name" value="Nucleotide-diphospho-sugar transferases"/>
    <property type="match status" value="1"/>
</dbReference>
<keyword evidence="3" id="KW-0328">Glycosyltransferase</keyword>
<dbReference type="CDD" id="cd02511">
    <property type="entry name" value="Beta4Glucosyltransferase"/>
    <property type="match status" value="1"/>
</dbReference>
<comment type="similarity">
    <text evidence="1">Belongs to the glycosyltransferase 2 family. WaaE/KdtX subfamily.</text>
</comment>
<dbReference type="GO" id="GO:0016757">
    <property type="term" value="F:glycosyltransferase activity"/>
    <property type="evidence" value="ECO:0007669"/>
    <property type="project" value="UniProtKB-KW"/>
</dbReference>
<gene>
    <name evidence="3" type="ORF">QU605_04880</name>
</gene>
<accession>A0ABT7WD14</accession>
<keyword evidence="4" id="KW-1185">Reference proteome</keyword>
<evidence type="ECO:0000259" key="2">
    <source>
        <dbReference type="Pfam" id="PF00535"/>
    </source>
</evidence>
<name>A0ABT7WD14_9FLAO</name>